<evidence type="ECO:0000256" key="2">
    <source>
        <dbReference type="ARBA" id="ARBA00023136"/>
    </source>
</evidence>
<comment type="caution">
    <text evidence="4">The sequence shown here is derived from an EMBL/GenBank/DDBJ whole genome shotgun (WGS) entry which is preliminary data.</text>
</comment>
<dbReference type="Proteomes" id="UP000886595">
    <property type="component" value="Unassembled WGS sequence"/>
</dbReference>
<evidence type="ECO:0000313" key="4">
    <source>
        <dbReference type="EMBL" id="KAG2329184.1"/>
    </source>
</evidence>
<comment type="subcellular location">
    <subcellularLocation>
        <location evidence="1">Membrane</location>
    </subcellularLocation>
</comment>
<name>A0A8X8B8V4_BRACI</name>
<dbReference type="AlphaFoldDB" id="A0A8X8B8V4"/>
<keyword evidence="2 3" id="KW-0472">Membrane</keyword>
<proteinExistence type="predicted"/>
<evidence type="ECO:0000256" key="1">
    <source>
        <dbReference type="ARBA" id="ARBA00004370"/>
    </source>
</evidence>
<reference evidence="4 5" key="1">
    <citation type="submission" date="2020-02" db="EMBL/GenBank/DDBJ databases">
        <authorList>
            <person name="Ma Q."/>
            <person name="Huang Y."/>
            <person name="Song X."/>
            <person name="Pei D."/>
        </authorList>
    </citation>
    <scope>NUCLEOTIDE SEQUENCE [LARGE SCALE GENOMIC DNA]</scope>
    <source>
        <strain evidence="4">Sxm20200214</strain>
        <tissue evidence="4">Leaf</tissue>
    </source>
</reference>
<keyword evidence="5" id="KW-1185">Reference proteome</keyword>
<accession>A0A8X8B8V4</accession>
<keyword evidence="3" id="KW-1133">Transmembrane helix</keyword>
<organism evidence="4 5">
    <name type="scientific">Brassica carinata</name>
    <name type="common">Ethiopian mustard</name>
    <name type="synonym">Abyssinian cabbage</name>
    <dbReference type="NCBI Taxonomy" id="52824"/>
    <lineage>
        <taxon>Eukaryota</taxon>
        <taxon>Viridiplantae</taxon>
        <taxon>Streptophyta</taxon>
        <taxon>Embryophyta</taxon>
        <taxon>Tracheophyta</taxon>
        <taxon>Spermatophyta</taxon>
        <taxon>Magnoliopsida</taxon>
        <taxon>eudicotyledons</taxon>
        <taxon>Gunneridae</taxon>
        <taxon>Pentapetalae</taxon>
        <taxon>rosids</taxon>
        <taxon>malvids</taxon>
        <taxon>Brassicales</taxon>
        <taxon>Brassicaceae</taxon>
        <taxon>Brassiceae</taxon>
        <taxon>Brassica</taxon>
    </lineage>
</organism>
<dbReference type="PANTHER" id="PTHR31234">
    <property type="entry name" value="LATE EMBRYOGENESIS ABUNDANT (LEA) HYDROXYPROLINE-RICH GLYCOPROTEIN FAMILY"/>
    <property type="match status" value="1"/>
</dbReference>
<evidence type="ECO:0000313" key="5">
    <source>
        <dbReference type="Proteomes" id="UP000886595"/>
    </source>
</evidence>
<feature type="transmembrane region" description="Helical" evidence="3">
    <location>
        <begin position="120"/>
        <end position="141"/>
    </location>
</feature>
<evidence type="ECO:0008006" key="6">
    <source>
        <dbReference type="Google" id="ProtNLM"/>
    </source>
</evidence>
<protein>
    <recommendedName>
        <fullName evidence="6">Late embryogenesis abundant protein LEA-2 subgroup domain-containing protein</fullName>
    </recommendedName>
</protein>
<dbReference type="GO" id="GO:0005886">
    <property type="term" value="C:plasma membrane"/>
    <property type="evidence" value="ECO:0007669"/>
    <property type="project" value="TreeGrafter"/>
</dbReference>
<keyword evidence="3" id="KW-0812">Transmembrane</keyword>
<gene>
    <name evidence="4" type="ORF">Bca52824_000364</name>
</gene>
<dbReference type="InterPro" id="IPR044839">
    <property type="entry name" value="NDR1-like"/>
</dbReference>
<dbReference type="PANTHER" id="PTHR31234:SF2">
    <property type="entry name" value="OS05G0199100 PROTEIN"/>
    <property type="match status" value="1"/>
</dbReference>
<dbReference type="EMBL" id="JAAMPC010000001">
    <property type="protein sequence ID" value="KAG2329184.1"/>
    <property type="molecule type" value="Genomic_DNA"/>
</dbReference>
<evidence type="ECO:0000256" key="3">
    <source>
        <dbReference type="SAM" id="Phobius"/>
    </source>
</evidence>
<sequence>MNQKRDRSATQGCLLLRKKEPNPKPIRVGRVKPLNVIPINHHLYSAISTAASTNANAAISAGDGISRVLPRPILKLSKRPYNHQQYAYAQAPPASYYGSYPAQQNPVYQRPAPSGFFRGILTGLIVLVVLLCISTTITFVLRPQIPVFSVTSFSVSNFNLTGPVFSAQWTANLTVENPNTKLNGYFDRIKHSSTTKTRSEKTTFGDGVLPASFRGDQEISFHW</sequence>
<dbReference type="GO" id="GO:0098542">
    <property type="term" value="P:defense response to other organism"/>
    <property type="evidence" value="ECO:0007669"/>
    <property type="project" value="InterPro"/>
</dbReference>
<dbReference type="OrthoDB" id="695142at2759"/>